<dbReference type="InterPro" id="IPR007492">
    <property type="entry name" value="LytTR_DNA-bd_dom"/>
</dbReference>
<organism evidence="2 3">
    <name type="scientific">Paenibacillus planticolens</name>
    <dbReference type="NCBI Taxonomy" id="2654976"/>
    <lineage>
        <taxon>Bacteria</taxon>
        <taxon>Bacillati</taxon>
        <taxon>Bacillota</taxon>
        <taxon>Bacilli</taxon>
        <taxon>Bacillales</taxon>
        <taxon>Paenibacillaceae</taxon>
        <taxon>Paenibacillus</taxon>
    </lineage>
</organism>
<dbReference type="Pfam" id="PF04397">
    <property type="entry name" value="LytTR"/>
    <property type="match status" value="1"/>
</dbReference>
<evidence type="ECO:0000313" key="3">
    <source>
        <dbReference type="Proteomes" id="UP000618579"/>
    </source>
</evidence>
<comment type="caution">
    <text evidence="2">The sequence shown here is derived from an EMBL/GenBank/DDBJ whole genome shotgun (WGS) entry which is preliminary data.</text>
</comment>
<reference evidence="2 3" key="1">
    <citation type="submission" date="2019-10" db="EMBL/GenBank/DDBJ databases">
        <title>Description of Paenibacillus pedi sp. nov.</title>
        <authorList>
            <person name="Carlier A."/>
            <person name="Qi S."/>
        </authorList>
    </citation>
    <scope>NUCLEOTIDE SEQUENCE [LARGE SCALE GENOMIC DNA]</scope>
    <source>
        <strain evidence="2 3">LMG 31457</strain>
    </source>
</reference>
<accession>A0ABX1ZEA8</accession>
<feature type="domain" description="HTH LytTR-type" evidence="1">
    <location>
        <begin position="24"/>
        <end position="120"/>
    </location>
</feature>
<dbReference type="Gene3D" id="2.40.50.1020">
    <property type="entry name" value="LytTr DNA-binding domain"/>
    <property type="match status" value="1"/>
</dbReference>
<name>A0ABX1ZEA8_9BACL</name>
<evidence type="ECO:0000259" key="1">
    <source>
        <dbReference type="Pfam" id="PF04397"/>
    </source>
</evidence>
<proteinExistence type="predicted"/>
<sequence length="130" mass="14785">MMDKIKLSCSVLVDGKVVKAHEKVQLSKVILIDSIELSRNDRRLRVRAIDGDYVFNMNGALNVMDDMLSDFGFWRADNSNLINMAHVDKVVDALFKPEVLFVNTDIRGQIAAIKVRALRKLFPEILIVKK</sequence>
<gene>
    <name evidence="2" type="ORF">GC097_00135</name>
</gene>
<dbReference type="Proteomes" id="UP000618579">
    <property type="component" value="Unassembled WGS sequence"/>
</dbReference>
<keyword evidence="3" id="KW-1185">Reference proteome</keyword>
<dbReference type="EMBL" id="WHNZ01000004">
    <property type="protein sequence ID" value="NOU98434.1"/>
    <property type="molecule type" value="Genomic_DNA"/>
</dbReference>
<protein>
    <recommendedName>
        <fullName evidence="1">HTH LytTR-type domain-containing protein</fullName>
    </recommendedName>
</protein>
<evidence type="ECO:0000313" key="2">
    <source>
        <dbReference type="EMBL" id="NOU98434.1"/>
    </source>
</evidence>